<evidence type="ECO:0000313" key="3">
    <source>
        <dbReference type="Proteomes" id="UP001596505"/>
    </source>
</evidence>
<dbReference type="RefSeq" id="WP_380962925.1">
    <property type="nucleotide sequence ID" value="NZ_JBHTCO010000002.1"/>
</dbReference>
<dbReference type="EMBL" id="JBHTCO010000002">
    <property type="protein sequence ID" value="MFC7391677.1"/>
    <property type="molecule type" value="Genomic_DNA"/>
</dbReference>
<accession>A0ABW2PQT6</accession>
<sequence length="253" mass="28361">MNRLGRTIITLSFTGGLAFSLLIPAGVSAKADTGLILPEIIHLGVTPENQWLYDLDNDLDSLRMGLTINENKKLSVIASMAEGKLSDLKKLMEMYRHNQLSDQSYSTYVKKVVSDYKSCLNKTYDQLLQEAPNHEVREKLINVIQHFTQIAEITSNEIIDYPADMSKIKDAELAVKVLSDYNKDVISQLQEEGLDVKDMAYVFVLSEISGQSPEKIADLKLNNEMTYKEIAKSLGVNPSKLSFLKNKEIKPAS</sequence>
<protein>
    <submittedName>
        <fullName evidence="2">DUF5667 domain-containing protein</fullName>
    </submittedName>
</protein>
<comment type="caution">
    <text evidence="2">The sequence shown here is derived from an EMBL/GenBank/DDBJ whole genome shotgun (WGS) entry which is preliminary data.</text>
</comment>
<proteinExistence type="predicted"/>
<dbReference type="Pfam" id="PF18915">
    <property type="entry name" value="DUF5667"/>
    <property type="match status" value="1"/>
</dbReference>
<dbReference type="InterPro" id="IPR043725">
    <property type="entry name" value="DUF5667"/>
</dbReference>
<evidence type="ECO:0000313" key="2">
    <source>
        <dbReference type="EMBL" id="MFC7391677.1"/>
    </source>
</evidence>
<feature type="domain" description="DUF5667" evidence="1">
    <location>
        <begin position="45"/>
        <end position="155"/>
    </location>
</feature>
<dbReference type="Proteomes" id="UP001596505">
    <property type="component" value="Unassembled WGS sequence"/>
</dbReference>
<evidence type="ECO:0000259" key="1">
    <source>
        <dbReference type="Pfam" id="PF18915"/>
    </source>
</evidence>
<organism evidence="2 3">
    <name type="scientific">Scopulibacillus cellulosilyticus</name>
    <dbReference type="NCBI Taxonomy" id="2665665"/>
    <lineage>
        <taxon>Bacteria</taxon>
        <taxon>Bacillati</taxon>
        <taxon>Bacillota</taxon>
        <taxon>Bacilli</taxon>
        <taxon>Bacillales</taxon>
        <taxon>Sporolactobacillaceae</taxon>
        <taxon>Scopulibacillus</taxon>
    </lineage>
</organism>
<name>A0ABW2PQT6_9BACL</name>
<gene>
    <name evidence="2" type="ORF">ACFQRG_01545</name>
</gene>
<reference evidence="3" key="1">
    <citation type="journal article" date="2019" name="Int. J. Syst. Evol. Microbiol.">
        <title>The Global Catalogue of Microorganisms (GCM) 10K type strain sequencing project: providing services to taxonomists for standard genome sequencing and annotation.</title>
        <authorList>
            <consortium name="The Broad Institute Genomics Platform"/>
            <consortium name="The Broad Institute Genome Sequencing Center for Infectious Disease"/>
            <person name="Wu L."/>
            <person name="Ma J."/>
        </authorList>
    </citation>
    <scope>NUCLEOTIDE SEQUENCE [LARGE SCALE GENOMIC DNA]</scope>
    <source>
        <strain evidence="3">CGMCC 1.16305</strain>
    </source>
</reference>
<keyword evidence="3" id="KW-1185">Reference proteome</keyword>